<comment type="caution">
    <text evidence="10">The sequence shown here is derived from an EMBL/GenBank/DDBJ whole genome shotgun (WGS) entry which is preliminary data.</text>
</comment>
<dbReference type="AlphaFoldDB" id="A0A8S9GFP8"/>
<evidence type="ECO:0000256" key="2">
    <source>
        <dbReference type="ARBA" id="ARBA00010992"/>
    </source>
</evidence>
<dbReference type="CDD" id="cd17358">
    <property type="entry name" value="MFS_GLUT6_8_Class3_like"/>
    <property type="match status" value="1"/>
</dbReference>
<feature type="transmembrane region" description="Helical" evidence="8">
    <location>
        <begin position="419"/>
        <end position="440"/>
    </location>
</feature>
<protein>
    <recommendedName>
        <fullName evidence="9">Major facilitator superfamily (MFS) profile domain-containing protein</fullName>
    </recommendedName>
</protein>
<comment type="subcellular location">
    <subcellularLocation>
        <location evidence="1">Membrane</location>
        <topology evidence="1">Multi-pass membrane protein</topology>
    </subcellularLocation>
</comment>
<gene>
    <name evidence="10" type="ORF">F2Q70_00019623</name>
</gene>
<organism evidence="10">
    <name type="scientific">Brassica cretica</name>
    <name type="common">Mustard</name>
    <dbReference type="NCBI Taxonomy" id="69181"/>
    <lineage>
        <taxon>Eukaryota</taxon>
        <taxon>Viridiplantae</taxon>
        <taxon>Streptophyta</taxon>
        <taxon>Embryophyta</taxon>
        <taxon>Tracheophyta</taxon>
        <taxon>Spermatophyta</taxon>
        <taxon>Magnoliopsida</taxon>
        <taxon>eudicotyledons</taxon>
        <taxon>Gunneridae</taxon>
        <taxon>Pentapetalae</taxon>
        <taxon>rosids</taxon>
        <taxon>malvids</taxon>
        <taxon>Brassicales</taxon>
        <taxon>Brassicaceae</taxon>
        <taxon>Brassiceae</taxon>
        <taxon>Brassica</taxon>
    </lineage>
</organism>
<proteinExistence type="inferred from homology"/>
<feature type="transmembrane region" description="Helical" evidence="8">
    <location>
        <begin position="211"/>
        <end position="230"/>
    </location>
</feature>
<evidence type="ECO:0000256" key="4">
    <source>
        <dbReference type="ARBA" id="ARBA00022597"/>
    </source>
</evidence>
<feature type="transmembrane region" description="Helical" evidence="8">
    <location>
        <begin position="28"/>
        <end position="52"/>
    </location>
</feature>
<dbReference type="Pfam" id="PF00083">
    <property type="entry name" value="Sugar_tr"/>
    <property type="match status" value="2"/>
</dbReference>
<dbReference type="EMBL" id="QGKY02001925">
    <property type="protein sequence ID" value="KAF2544951.1"/>
    <property type="molecule type" value="Genomic_DNA"/>
</dbReference>
<dbReference type="InterPro" id="IPR005828">
    <property type="entry name" value="MFS_sugar_transport-like"/>
</dbReference>
<dbReference type="InterPro" id="IPR003663">
    <property type="entry name" value="Sugar/inositol_transpt"/>
</dbReference>
<feature type="domain" description="Major facilitator superfamily (MFS) profile" evidence="9">
    <location>
        <begin position="35"/>
        <end position="543"/>
    </location>
</feature>
<keyword evidence="3" id="KW-0813">Transport</keyword>
<dbReference type="PROSITE" id="PS50850">
    <property type="entry name" value="MFS"/>
    <property type="match status" value="1"/>
</dbReference>
<feature type="transmembrane region" description="Helical" evidence="8">
    <location>
        <begin position="452"/>
        <end position="478"/>
    </location>
</feature>
<evidence type="ECO:0000256" key="7">
    <source>
        <dbReference type="ARBA" id="ARBA00023136"/>
    </source>
</evidence>
<keyword evidence="7 8" id="KW-0472">Membrane</keyword>
<feature type="transmembrane region" description="Helical" evidence="8">
    <location>
        <begin position="490"/>
        <end position="513"/>
    </location>
</feature>
<keyword evidence="5 8" id="KW-0812">Transmembrane</keyword>
<dbReference type="InterPro" id="IPR005829">
    <property type="entry name" value="Sugar_transporter_CS"/>
</dbReference>
<feature type="transmembrane region" description="Helical" evidence="8">
    <location>
        <begin position="242"/>
        <end position="266"/>
    </location>
</feature>
<feature type="transmembrane region" description="Helical" evidence="8">
    <location>
        <begin position="139"/>
        <end position="163"/>
    </location>
</feature>
<dbReference type="PRINTS" id="PR00171">
    <property type="entry name" value="SUGRTRNSPORT"/>
</dbReference>
<evidence type="ECO:0000256" key="8">
    <source>
        <dbReference type="SAM" id="Phobius"/>
    </source>
</evidence>
<reference evidence="10" key="1">
    <citation type="submission" date="2019-12" db="EMBL/GenBank/DDBJ databases">
        <title>Genome sequencing and annotation of Brassica cretica.</title>
        <authorList>
            <person name="Studholme D.J."/>
            <person name="Sarris P.F."/>
        </authorList>
    </citation>
    <scope>NUCLEOTIDE SEQUENCE</scope>
    <source>
        <strain evidence="10">PFS-102/07</strain>
        <tissue evidence="10">Leaf</tissue>
    </source>
</reference>
<sequence>MTMSENQRNLEAGLLLNKNRNDINECRVTVAVLFSTFVAVCGSFCFGCAAGYSSMAQTGIINDLGLSVAQYSMFGSSMTFGGMFGAIFSGKVADLIGRKGQNIPEGEKLIKMTMSENQRNLEAGLLLNKNRNDINECRITVAVLFSTFVAVCGSFCFGCAAGYSSMAQTGIINDLGLSVAQYSMFGSSMTFGGMFGAIFSGKVADLIGRKGTMWFGQVFCIAGWLTIAFAQNTIWLDAGRFSTGFAVGLFSYVLMQSCGCSLFYVIGNFIHWRNLALIGLIPCILQVVTLFFIPESPRLLGKWGREKECRASLQLLRGDDADVSEEANTIKETMALFDQGPKSKIMDLFQRRYAPSLVIGVGLMLLQQLSGSSGIMFYVGSVFDKGGFPKSIGSMILAVIMIPKSILGVILVEKMGRRPLLLASTTGMCLFSLFLAFSFSFRSYGMLDELTPIFTCIGVVGFLSSFAIGMGGLPWIIMSEIFPMNVKVSAGTLVTLANWSFSWIVAFAYNFMIEWNASGMFFIFSMVSAFSIVFVYFLVPETKGRSLEEIQALLSNYVQ</sequence>
<evidence type="ECO:0000259" key="9">
    <source>
        <dbReference type="PROSITE" id="PS50850"/>
    </source>
</evidence>
<dbReference type="FunFam" id="1.20.1250.20:FF:000043">
    <property type="entry name" value="sugar transporter ERD6-like 6"/>
    <property type="match status" value="1"/>
</dbReference>
<dbReference type="GO" id="GO:0051119">
    <property type="term" value="F:sugar transmembrane transporter activity"/>
    <property type="evidence" value="ECO:0007669"/>
    <property type="project" value="InterPro"/>
</dbReference>
<dbReference type="InterPro" id="IPR020846">
    <property type="entry name" value="MFS_dom"/>
</dbReference>
<feature type="transmembrane region" description="Helical" evidence="8">
    <location>
        <begin position="64"/>
        <end position="88"/>
    </location>
</feature>
<name>A0A8S9GFP8_BRACR</name>
<feature type="transmembrane region" description="Helical" evidence="8">
    <location>
        <begin position="519"/>
        <end position="539"/>
    </location>
</feature>
<evidence type="ECO:0000313" key="10">
    <source>
        <dbReference type="EMBL" id="KAF2544951.1"/>
    </source>
</evidence>
<evidence type="ECO:0000256" key="6">
    <source>
        <dbReference type="ARBA" id="ARBA00022989"/>
    </source>
</evidence>
<comment type="similarity">
    <text evidence="2">Belongs to the major facilitator superfamily. Sugar transporter (TC 2.A.1.1) family.</text>
</comment>
<accession>A0A8S9GFP8</accession>
<evidence type="ECO:0000256" key="5">
    <source>
        <dbReference type="ARBA" id="ARBA00022692"/>
    </source>
</evidence>
<dbReference type="PANTHER" id="PTHR48021:SF43">
    <property type="entry name" value="SUGAR TRANSPORTER ESL1"/>
    <property type="match status" value="1"/>
</dbReference>
<feature type="transmembrane region" description="Helical" evidence="8">
    <location>
        <begin position="391"/>
        <end position="412"/>
    </location>
</feature>
<dbReference type="Gene3D" id="1.20.1250.20">
    <property type="entry name" value="MFS general substrate transporter like domains"/>
    <property type="match status" value="2"/>
</dbReference>
<keyword evidence="4" id="KW-0762">Sugar transport</keyword>
<dbReference type="GO" id="GO:0016020">
    <property type="term" value="C:membrane"/>
    <property type="evidence" value="ECO:0007669"/>
    <property type="project" value="UniProtKB-SubCell"/>
</dbReference>
<evidence type="ECO:0000256" key="3">
    <source>
        <dbReference type="ARBA" id="ARBA00022448"/>
    </source>
</evidence>
<dbReference type="InterPro" id="IPR050549">
    <property type="entry name" value="MFS_Trehalose_Transporter"/>
</dbReference>
<evidence type="ECO:0000256" key="1">
    <source>
        <dbReference type="ARBA" id="ARBA00004141"/>
    </source>
</evidence>
<dbReference type="SUPFAM" id="SSF103473">
    <property type="entry name" value="MFS general substrate transporter"/>
    <property type="match status" value="2"/>
</dbReference>
<dbReference type="InterPro" id="IPR044775">
    <property type="entry name" value="MFS_ERD6/Tret1-like"/>
</dbReference>
<dbReference type="InterPro" id="IPR036259">
    <property type="entry name" value="MFS_trans_sf"/>
</dbReference>
<keyword evidence="6 8" id="KW-1133">Transmembrane helix</keyword>
<dbReference type="PROSITE" id="PS00216">
    <property type="entry name" value="SUGAR_TRANSPORT_1"/>
    <property type="match status" value="3"/>
</dbReference>
<feature type="transmembrane region" description="Helical" evidence="8">
    <location>
        <begin position="272"/>
        <end position="293"/>
    </location>
</feature>
<feature type="transmembrane region" description="Helical" evidence="8">
    <location>
        <begin position="175"/>
        <end position="199"/>
    </location>
</feature>
<dbReference type="PANTHER" id="PTHR48021">
    <property type="match status" value="1"/>
</dbReference>